<dbReference type="PANTHER" id="PTHR45138">
    <property type="entry name" value="REGULATORY COMPONENTS OF SENSORY TRANSDUCTION SYSTEM"/>
    <property type="match status" value="1"/>
</dbReference>
<evidence type="ECO:0000313" key="5">
    <source>
        <dbReference type="EMBL" id="RKF50658.1"/>
    </source>
</evidence>
<dbReference type="NCBIfam" id="TIGR00254">
    <property type="entry name" value="GGDEF"/>
    <property type="match status" value="1"/>
</dbReference>
<dbReference type="AlphaFoldDB" id="A0A3R7EAU1"/>
<dbReference type="FunFam" id="3.30.70.270:FF:000001">
    <property type="entry name" value="Diguanylate cyclase domain protein"/>
    <property type="match status" value="1"/>
</dbReference>
<dbReference type="InterPro" id="IPR043128">
    <property type="entry name" value="Rev_trsase/Diguanyl_cyclase"/>
</dbReference>
<keyword evidence="3" id="KW-1133">Transmembrane helix</keyword>
<dbReference type="GO" id="GO:0043709">
    <property type="term" value="P:cell adhesion involved in single-species biofilm formation"/>
    <property type="evidence" value="ECO:0007669"/>
    <property type="project" value="TreeGrafter"/>
</dbReference>
<dbReference type="Proteomes" id="UP000283709">
    <property type="component" value="Unassembled WGS sequence"/>
</dbReference>
<dbReference type="EC" id="2.7.7.65" evidence="1"/>
<dbReference type="InterPro" id="IPR000160">
    <property type="entry name" value="GGDEF_dom"/>
</dbReference>
<feature type="transmembrane region" description="Helical" evidence="3">
    <location>
        <begin position="292"/>
        <end position="318"/>
    </location>
</feature>
<proteinExistence type="predicted"/>
<dbReference type="CDD" id="cd01949">
    <property type="entry name" value="GGDEF"/>
    <property type="match status" value="1"/>
</dbReference>
<evidence type="ECO:0000256" key="3">
    <source>
        <dbReference type="SAM" id="Phobius"/>
    </source>
</evidence>
<gene>
    <name evidence="5" type="ORF">BCY88_00285</name>
</gene>
<dbReference type="Gene3D" id="3.30.70.270">
    <property type="match status" value="1"/>
</dbReference>
<organism evidence="5 6">
    <name type="scientific">Paraburkholderia fungorum</name>
    <dbReference type="NCBI Taxonomy" id="134537"/>
    <lineage>
        <taxon>Bacteria</taxon>
        <taxon>Pseudomonadati</taxon>
        <taxon>Pseudomonadota</taxon>
        <taxon>Betaproteobacteria</taxon>
        <taxon>Burkholderiales</taxon>
        <taxon>Burkholderiaceae</taxon>
        <taxon>Paraburkholderia</taxon>
    </lineage>
</organism>
<protein>
    <recommendedName>
        <fullName evidence="1">diguanylate cyclase</fullName>
        <ecNumber evidence="1">2.7.7.65</ecNumber>
    </recommendedName>
</protein>
<dbReference type="GO" id="GO:0052621">
    <property type="term" value="F:diguanylate cyclase activity"/>
    <property type="evidence" value="ECO:0007669"/>
    <property type="project" value="UniProtKB-EC"/>
</dbReference>
<comment type="caution">
    <text evidence="5">The sequence shown here is derived from an EMBL/GenBank/DDBJ whole genome shotgun (WGS) entry which is preliminary data.</text>
</comment>
<keyword evidence="3" id="KW-0472">Membrane</keyword>
<dbReference type="PANTHER" id="PTHR45138:SF9">
    <property type="entry name" value="DIGUANYLATE CYCLASE DGCM-RELATED"/>
    <property type="match status" value="1"/>
</dbReference>
<dbReference type="Pfam" id="PF22588">
    <property type="entry name" value="dCache_1_like"/>
    <property type="match status" value="1"/>
</dbReference>
<dbReference type="SMART" id="SM00267">
    <property type="entry name" value="GGDEF"/>
    <property type="match status" value="1"/>
</dbReference>
<dbReference type="CDD" id="cd12915">
    <property type="entry name" value="PDC2_DGC_like"/>
    <property type="match status" value="1"/>
</dbReference>
<dbReference type="Gene3D" id="3.30.450.20">
    <property type="entry name" value="PAS domain"/>
    <property type="match status" value="2"/>
</dbReference>
<name>A0A3R7EAU1_9BURK</name>
<sequence>MSVSLSTGKLAVLAGRYPLIVGALGTLMSLGVMAISFVTLMAARDGAIAHVHETSRNVTAVLVSNIARTVDTSNNSLLGLIAALDKPAIQDMDPGLRHELLFDRTAAEYVIGMGVTDDRGRLIDGCCSNAFHADFSDRDYFTVHRDSPNVGLYVSHIYQARTRAGAESIALTRRINRPDGTFGGVMIVAIDANYFKRLLANLDVGPRGITAIVRTDGTLVARNPPFSPSRPVNFGASPTFPRMVNHDSGFYAAPSTADGILRLYTFQRVPGTPLIAVVAPAQGDVLASWRRLSWIVGIAASSVSLAFCAVVWLLAFALRDYAKAQVLLMQLTQIDSLTGLKNRRALDEVLENEWGRLQRNDDCLSVLFVDADNFKQYNDRHGHAQGDVALKHLAECISRHTRRRGDLAARYGGEEFVVVLPDTDERGAAEIAEAIRDEVEHGQPGVSAEPVPCFTVSIGCATGRRLRPASLDALTNAADQALYAAKHNGRNCVVCAGDTVAAA</sequence>
<dbReference type="SUPFAM" id="SSF55073">
    <property type="entry name" value="Nucleotide cyclase"/>
    <property type="match status" value="1"/>
</dbReference>
<dbReference type="CDD" id="cd12914">
    <property type="entry name" value="PDC1_DGC_like"/>
    <property type="match status" value="1"/>
</dbReference>
<keyword evidence="3" id="KW-0812">Transmembrane</keyword>
<evidence type="ECO:0000259" key="4">
    <source>
        <dbReference type="PROSITE" id="PS50887"/>
    </source>
</evidence>
<dbReference type="PROSITE" id="PS50887">
    <property type="entry name" value="GGDEF"/>
    <property type="match status" value="1"/>
</dbReference>
<comment type="catalytic activity">
    <reaction evidence="2">
        <text>2 GTP = 3',3'-c-di-GMP + 2 diphosphate</text>
        <dbReference type="Rhea" id="RHEA:24898"/>
        <dbReference type="ChEBI" id="CHEBI:33019"/>
        <dbReference type="ChEBI" id="CHEBI:37565"/>
        <dbReference type="ChEBI" id="CHEBI:58805"/>
        <dbReference type="EC" id="2.7.7.65"/>
    </reaction>
</comment>
<dbReference type="EMBL" id="MCAS01000001">
    <property type="protein sequence ID" value="RKF50658.1"/>
    <property type="molecule type" value="Genomic_DNA"/>
</dbReference>
<dbReference type="InterPro" id="IPR054327">
    <property type="entry name" value="His-kinase-like_sensor"/>
</dbReference>
<dbReference type="Pfam" id="PF00990">
    <property type="entry name" value="GGDEF"/>
    <property type="match status" value="1"/>
</dbReference>
<dbReference type="GO" id="GO:0005886">
    <property type="term" value="C:plasma membrane"/>
    <property type="evidence" value="ECO:0007669"/>
    <property type="project" value="TreeGrafter"/>
</dbReference>
<dbReference type="InterPro" id="IPR050469">
    <property type="entry name" value="Diguanylate_Cyclase"/>
</dbReference>
<reference evidence="5 6" key="1">
    <citation type="submission" date="2016-07" db="EMBL/GenBank/DDBJ databases">
        <title>Genome analysis of Burkholderia fungorum ES3-20.</title>
        <authorList>
            <person name="Xu D."/>
            <person name="Yao R."/>
            <person name="Zheng S."/>
        </authorList>
    </citation>
    <scope>NUCLEOTIDE SEQUENCE [LARGE SCALE GENOMIC DNA]</scope>
    <source>
        <strain evidence="5 6">ES3-20</strain>
    </source>
</reference>
<feature type="transmembrane region" description="Helical" evidence="3">
    <location>
        <begin position="20"/>
        <end position="43"/>
    </location>
</feature>
<evidence type="ECO:0000256" key="1">
    <source>
        <dbReference type="ARBA" id="ARBA00012528"/>
    </source>
</evidence>
<dbReference type="GO" id="GO:1902201">
    <property type="term" value="P:negative regulation of bacterial-type flagellum-dependent cell motility"/>
    <property type="evidence" value="ECO:0007669"/>
    <property type="project" value="TreeGrafter"/>
</dbReference>
<evidence type="ECO:0000256" key="2">
    <source>
        <dbReference type="ARBA" id="ARBA00034247"/>
    </source>
</evidence>
<feature type="domain" description="GGDEF" evidence="4">
    <location>
        <begin position="362"/>
        <end position="498"/>
    </location>
</feature>
<accession>A0A3R7EAU1</accession>
<dbReference type="InterPro" id="IPR029787">
    <property type="entry name" value="Nucleotide_cyclase"/>
</dbReference>
<evidence type="ECO:0000313" key="6">
    <source>
        <dbReference type="Proteomes" id="UP000283709"/>
    </source>
</evidence>